<keyword evidence="2" id="KW-1185">Reference proteome</keyword>
<dbReference type="EMBL" id="SSNT01000025">
    <property type="protein sequence ID" value="THF75691.1"/>
    <property type="molecule type" value="Genomic_DNA"/>
</dbReference>
<name>A0A4S4BLN3_9BACI</name>
<evidence type="ECO:0000313" key="2">
    <source>
        <dbReference type="Proteomes" id="UP000310334"/>
    </source>
</evidence>
<proteinExistence type="predicted"/>
<dbReference type="OrthoDB" id="2943821at2"/>
<dbReference type="RefSeq" id="WP_136358327.1">
    <property type="nucleotide sequence ID" value="NZ_CP046266.1"/>
</dbReference>
<dbReference type="AlphaFoldDB" id="A0A4S4BLN3"/>
<sequence>MFHEKAEMGIYGLVSANGFSEYNTGKDMFGNKLTDEKRQASLLQSIIGPALIAAPFAPQFVKNGKLIREKTINKAHELATKTKA</sequence>
<protein>
    <submittedName>
        <fullName evidence="1">Uncharacterized protein</fullName>
    </submittedName>
</protein>
<gene>
    <name evidence="1" type="ORF">E6W99_23230</name>
</gene>
<organism evidence="1 2">
    <name type="scientific">Metabacillus sediminilitoris</name>
    <dbReference type="NCBI Taxonomy" id="2567941"/>
    <lineage>
        <taxon>Bacteria</taxon>
        <taxon>Bacillati</taxon>
        <taxon>Bacillota</taxon>
        <taxon>Bacilli</taxon>
        <taxon>Bacillales</taxon>
        <taxon>Bacillaceae</taxon>
        <taxon>Metabacillus</taxon>
    </lineage>
</organism>
<evidence type="ECO:0000313" key="1">
    <source>
        <dbReference type="EMBL" id="THF75691.1"/>
    </source>
</evidence>
<reference evidence="1 2" key="1">
    <citation type="submission" date="2019-04" db="EMBL/GenBank/DDBJ databases">
        <title>Bacillus sediminilitoris sp. nov., isolated from a tidal flat sediment on the East China Sea.</title>
        <authorList>
            <person name="Wei Y."/>
            <person name="Mao H."/>
            <person name="Fang J."/>
        </authorList>
    </citation>
    <scope>NUCLEOTIDE SEQUENCE [LARGE SCALE GENOMIC DNA]</scope>
    <source>
        <strain evidence="1 2">DSL-17</strain>
    </source>
</reference>
<comment type="caution">
    <text evidence="1">The sequence shown here is derived from an EMBL/GenBank/DDBJ whole genome shotgun (WGS) entry which is preliminary data.</text>
</comment>
<accession>A0A4S4BLN3</accession>
<dbReference type="Proteomes" id="UP000310334">
    <property type="component" value="Unassembled WGS sequence"/>
</dbReference>